<feature type="non-terminal residue" evidence="1">
    <location>
        <position position="363"/>
    </location>
</feature>
<dbReference type="OrthoDB" id="61560at2759"/>
<sequence length="363" mass="40471">ARNVVEVNASQELDFDGVKVVAQTAADVCDFWRNFAAIVDYIKSVRRLRFGSIPTFVVEEVVNSAVTENPYNSFHNLEHLSIRNCFDEDSEHKHCSLHFLSDLQALRSLRHLVVNSKNGFVGDNDTVALLSHVFAQMELQTLVLTSLKDFSSEDFVFLRSLRHIQHLEIGSCHQWFQKEDKEAPPEEEAPPSGDLSGAFLYLSELQSLRVLRLVDLSIDDSSHTLPKTLEALSSLESLTIDNLRVDASGLDVLSSLVEVLRSLRVRSFALSTDDSLSNRFCCDHLLKKLDACARLEWKVGVLVEDSGECFVPFAREEAEGAGEEADAESGGGVDADVKYMDLTFLNELIQSELSHASIEIIPQ</sequence>
<keyword evidence="2" id="KW-1185">Reference proteome</keyword>
<reference evidence="1" key="1">
    <citation type="submission" date="2020-11" db="EMBL/GenBank/DDBJ databases">
        <authorList>
            <person name="Tran Van P."/>
        </authorList>
    </citation>
    <scope>NUCLEOTIDE SEQUENCE</scope>
</reference>
<dbReference type="EMBL" id="OC924726">
    <property type="protein sequence ID" value="CAD7655705.1"/>
    <property type="molecule type" value="Genomic_DNA"/>
</dbReference>
<dbReference type="InterPro" id="IPR032675">
    <property type="entry name" value="LRR_dom_sf"/>
</dbReference>
<evidence type="ECO:0000313" key="2">
    <source>
        <dbReference type="Proteomes" id="UP000728032"/>
    </source>
</evidence>
<dbReference type="Gene3D" id="3.80.10.10">
    <property type="entry name" value="Ribonuclease Inhibitor"/>
    <property type="match status" value="1"/>
</dbReference>
<accession>A0A7R9M8Q0</accession>
<dbReference type="SUPFAM" id="SSF52047">
    <property type="entry name" value="RNI-like"/>
    <property type="match status" value="1"/>
</dbReference>
<evidence type="ECO:0000313" key="1">
    <source>
        <dbReference type="EMBL" id="CAD7655705.1"/>
    </source>
</evidence>
<dbReference type="EMBL" id="CAJPVJ010009901">
    <property type="protein sequence ID" value="CAG2172892.1"/>
    <property type="molecule type" value="Genomic_DNA"/>
</dbReference>
<protein>
    <submittedName>
        <fullName evidence="1">Uncharacterized protein</fullName>
    </submittedName>
</protein>
<dbReference type="AlphaFoldDB" id="A0A7R9M8Q0"/>
<dbReference type="Proteomes" id="UP000728032">
    <property type="component" value="Unassembled WGS sequence"/>
</dbReference>
<name>A0A7R9M8Q0_9ACAR</name>
<organism evidence="1">
    <name type="scientific">Oppiella nova</name>
    <dbReference type="NCBI Taxonomy" id="334625"/>
    <lineage>
        <taxon>Eukaryota</taxon>
        <taxon>Metazoa</taxon>
        <taxon>Ecdysozoa</taxon>
        <taxon>Arthropoda</taxon>
        <taxon>Chelicerata</taxon>
        <taxon>Arachnida</taxon>
        <taxon>Acari</taxon>
        <taxon>Acariformes</taxon>
        <taxon>Sarcoptiformes</taxon>
        <taxon>Oribatida</taxon>
        <taxon>Brachypylina</taxon>
        <taxon>Oppioidea</taxon>
        <taxon>Oppiidae</taxon>
        <taxon>Oppiella</taxon>
    </lineage>
</organism>
<proteinExistence type="predicted"/>
<gene>
    <name evidence="1" type="ORF">ONB1V03_LOCUS12348</name>
</gene>